<dbReference type="AlphaFoldDB" id="X1P444"/>
<evidence type="ECO:0000313" key="1">
    <source>
        <dbReference type="EMBL" id="GAI33815.1"/>
    </source>
</evidence>
<organism evidence="1">
    <name type="scientific">marine sediment metagenome</name>
    <dbReference type="NCBI Taxonomy" id="412755"/>
    <lineage>
        <taxon>unclassified sequences</taxon>
        <taxon>metagenomes</taxon>
        <taxon>ecological metagenomes</taxon>
    </lineage>
</organism>
<reference evidence="1" key="1">
    <citation type="journal article" date="2014" name="Front. Microbiol.">
        <title>High frequency of phylogenetically diverse reductive dehalogenase-homologous genes in deep subseafloor sedimentary metagenomes.</title>
        <authorList>
            <person name="Kawai M."/>
            <person name="Futagami T."/>
            <person name="Toyoda A."/>
            <person name="Takaki Y."/>
            <person name="Nishi S."/>
            <person name="Hori S."/>
            <person name="Arai W."/>
            <person name="Tsubouchi T."/>
            <person name="Morono Y."/>
            <person name="Uchiyama I."/>
            <person name="Ito T."/>
            <person name="Fujiyama A."/>
            <person name="Inagaki F."/>
            <person name="Takami H."/>
        </authorList>
    </citation>
    <scope>NUCLEOTIDE SEQUENCE</scope>
    <source>
        <strain evidence="1">Expedition CK06-06</strain>
    </source>
</reference>
<dbReference type="EMBL" id="BARV01029744">
    <property type="protein sequence ID" value="GAI33815.1"/>
    <property type="molecule type" value="Genomic_DNA"/>
</dbReference>
<gene>
    <name evidence="1" type="ORF">S06H3_47363</name>
</gene>
<protein>
    <submittedName>
        <fullName evidence="1">Uncharacterized protein</fullName>
    </submittedName>
</protein>
<name>X1P444_9ZZZZ</name>
<proteinExistence type="predicted"/>
<sequence>MEHVDGMMRELNETRAETAAPYYDWSLRWSALFQIWDFYGEDEITEERRVQFQSTKEEGSGAAVGKAYLSVFGKEADAPLDKPERMC</sequence>
<comment type="caution">
    <text evidence="1">The sequence shown here is derived from an EMBL/GenBank/DDBJ whole genome shotgun (WGS) entry which is preliminary data.</text>
</comment>
<accession>X1P444</accession>